<name>A0A0C3Q7T1_9AGAM</name>
<accession>A0A0C3Q7T1</accession>
<evidence type="ECO:0000313" key="1">
    <source>
        <dbReference type="EMBL" id="KIO19664.1"/>
    </source>
</evidence>
<dbReference type="Proteomes" id="UP000054248">
    <property type="component" value="Unassembled WGS sequence"/>
</dbReference>
<sequence>MNWLEILYPEYMMYSIEDFIQQEDIIIAPHLEFILSLQMDVWGYWMAPRFVKMAIWTSRTKGGRMIGVKKLNTGKILTQPREPPLELHLDLRHRAPKIHWNIMDDSPEDAEGARLPEHLR</sequence>
<reference evidence="2" key="2">
    <citation type="submission" date="2015-01" db="EMBL/GenBank/DDBJ databases">
        <title>Evolutionary Origins and Diversification of the Mycorrhizal Mutualists.</title>
        <authorList>
            <consortium name="DOE Joint Genome Institute"/>
            <consortium name="Mycorrhizal Genomics Consortium"/>
            <person name="Kohler A."/>
            <person name="Kuo A."/>
            <person name="Nagy L.G."/>
            <person name="Floudas D."/>
            <person name="Copeland A."/>
            <person name="Barry K.W."/>
            <person name="Cichocki N."/>
            <person name="Veneault-Fourrey C."/>
            <person name="LaButti K."/>
            <person name="Lindquist E.A."/>
            <person name="Lipzen A."/>
            <person name="Lundell T."/>
            <person name="Morin E."/>
            <person name="Murat C."/>
            <person name="Riley R."/>
            <person name="Ohm R."/>
            <person name="Sun H."/>
            <person name="Tunlid A."/>
            <person name="Henrissat B."/>
            <person name="Grigoriev I.V."/>
            <person name="Hibbett D.S."/>
            <person name="Martin F."/>
        </authorList>
    </citation>
    <scope>NUCLEOTIDE SEQUENCE [LARGE SCALE GENOMIC DNA]</scope>
    <source>
        <strain evidence="2">MUT 4182</strain>
    </source>
</reference>
<proteinExistence type="predicted"/>
<dbReference type="EMBL" id="KN823210">
    <property type="protein sequence ID" value="KIO19664.1"/>
    <property type="molecule type" value="Genomic_DNA"/>
</dbReference>
<organism evidence="1 2">
    <name type="scientific">Tulasnella calospora MUT 4182</name>
    <dbReference type="NCBI Taxonomy" id="1051891"/>
    <lineage>
        <taxon>Eukaryota</taxon>
        <taxon>Fungi</taxon>
        <taxon>Dikarya</taxon>
        <taxon>Basidiomycota</taxon>
        <taxon>Agaricomycotina</taxon>
        <taxon>Agaricomycetes</taxon>
        <taxon>Cantharellales</taxon>
        <taxon>Tulasnellaceae</taxon>
        <taxon>Tulasnella</taxon>
    </lineage>
</organism>
<reference evidence="1 2" key="1">
    <citation type="submission" date="2014-04" db="EMBL/GenBank/DDBJ databases">
        <authorList>
            <consortium name="DOE Joint Genome Institute"/>
            <person name="Kuo A."/>
            <person name="Girlanda M."/>
            <person name="Perotto S."/>
            <person name="Kohler A."/>
            <person name="Nagy L.G."/>
            <person name="Floudas D."/>
            <person name="Copeland A."/>
            <person name="Barry K.W."/>
            <person name="Cichocki N."/>
            <person name="Veneault-Fourrey C."/>
            <person name="LaButti K."/>
            <person name="Lindquist E.A."/>
            <person name="Lipzen A."/>
            <person name="Lundell T."/>
            <person name="Morin E."/>
            <person name="Murat C."/>
            <person name="Sun H."/>
            <person name="Tunlid A."/>
            <person name="Henrissat B."/>
            <person name="Grigoriev I.V."/>
            <person name="Hibbett D.S."/>
            <person name="Martin F."/>
            <person name="Nordberg H.P."/>
            <person name="Cantor M.N."/>
            <person name="Hua S.X."/>
        </authorList>
    </citation>
    <scope>NUCLEOTIDE SEQUENCE [LARGE SCALE GENOMIC DNA]</scope>
    <source>
        <strain evidence="1 2">MUT 4182</strain>
    </source>
</reference>
<gene>
    <name evidence="1" type="ORF">M407DRAFT_30696</name>
</gene>
<evidence type="ECO:0000313" key="2">
    <source>
        <dbReference type="Proteomes" id="UP000054248"/>
    </source>
</evidence>
<dbReference type="HOGENOM" id="CLU_2185892_0_0_1"/>
<keyword evidence="2" id="KW-1185">Reference proteome</keyword>
<dbReference type="AlphaFoldDB" id="A0A0C3Q7T1"/>
<protein>
    <submittedName>
        <fullName evidence="1">Uncharacterized protein</fullName>
    </submittedName>
</protein>